<dbReference type="PANTHER" id="PTHR36558">
    <property type="entry name" value="GLR1098 PROTEIN"/>
    <property type="match status" value="1"/>
</dbReference>
<dbReference type="RefSeq" id="WP_233718143.1">
    <property type="nucleotide sequence ID" value="NZ_JAJUWU010000004.1"/>
</dbReference>
<dbReference type="InterPro" id="IPR008538">
    <property type="entry name" value="Uma2"/>
</dbReference>
<dbReference type="InterPro" id="IPR012296">
    <property type="entry name" value="Nuclease_put_TT1808"/>
</dbReference>
<evidence type="ECO:0000259" key="1">
    <source>
        <dbReference type="Pfam" id="PF05685"/>
    </source>
</evidence>
<dbReference type="InterPro" id="IPR011335">
    <property type="entry name" value="Restrct_endonuc-II-like"/>
</dbReference>
<dbReference type="Gene3D" id="3.90.1570.10">
    <property type="entry name" value="tt1808, chain A"/>
    <property type="match status" value="1"/>
</dbReference>
<dbReference type="AlphaFoldDB" id="A0A9X1P133"/>
<name>A0A9X1P133_9HYPH</name>
<keyword evidence="2" id="KW-0540">Nuclease</keyword>
<dbReference type="CDD" id="cd06260">
    <property type="entry name" value="DUF820-like"/>
    <property type="match status" value="1"/>
</dbReference>
<dbReference type="GO" id="GO:0004519">
    <property type="term" value="F:endonuclease activity"/>
    <property type="evidence" value="ECO:0007669"/>
    <property type="project" value="UniProtKB-KW"/>
</dbReference>
<accession>A0A9X1P133</accession>
<keyword evidence="2" id="KW-0255">Endonuclease</keyword>
<feature type="domain" description="Putative restriction endonuclease" evidence="1">
    <location>
        <begin position="62"/>
        <end position="220"/>
    </location>
</feature>
<organism evidence="2 3">
    <name type="scientific">Jiella avicenniae</name>
    <dbReference type="NCBI Taxonomy" id="2907202"/>
    <lineage>
        <taxon>Bacteria</taxon>
        <taxon>Pseudomonadati</taxon>
        <taxon>Pseudomonadota</taxon>
        <taxon>Alphaproteobacteria</taxon>
        <taxon>Hyphomicrobiales</taxon>
        <taxon>Aurantimonadaceae</taxon>
        <taxon>Jiella</taxon>
    </lineage>
</organism>
<dbReference type="Proteomes" id="UP001139035">
    <property type="component" value="Unassembled WGS sequence"/>
</dbReference>
<dbReference type="Pfam" id="PF05685">
    <property type="entry name" value="Uma2"/>
    <property type="match status" value="1"/>
</dbReference>
<proteinExistence type="predicted"/>
<reference evidence="2" key="1">
    <citation type="submission" date="2022-01" db="EMBL/GenBank/DDBJ databases">
        <title>Jiella avicenniae sp. nov., a novel endophytic bacterium isolated from bark of Avicennia marina.</title>
        <authorList>
            <person name="Tuo L."/>
        </authorList>
    </citation>
    <scope>NUCLEOTIDE SEQUENCE</scope>
    <source>
        <strain evidence="2">CBK1P-4</strain>
    </source>
</reference>
<comment type="caution">
    <text evidence="2">The sequence shown here is derived from an EMBL/GenBank/DDBJ whole genome shotgun (WGS) entry which is preliminary data.</text>
</comment>
<keyword evidence="3" id="KW-1185">Reference proteome</keyword>
<evidence type="ECO:0000313" key="3">
    <source>
        <dbReference type="Proteomes" id="UP001139035"/>
    </source>
</evidence>
<gene>
    <name evidence="2" type="ORF">LZD57_05050</name>
</gene>
<dbReference type="SUPFAM" id="SSF52980">
    <property type="entry name" value="Restriction endonuclease-like"/>
    <property type="match status" value="1"/>
</dbReference>
<sequence length="254" mass="28269">MLSDPVRPILVAFRRGQDRRFFSTPWQVAIVRAVPVDGVQSKADRKGRFEMAVAKHEPMSADRFLAWIQIQEERYELADGLVVRMMAGAKESHNVVTTNIVVSLAPHAKRHGCRTTSSDTAVRTGPSGIRFPDVVVDCGAPDANAKEASRPTIVVEVSSPGTLTTDLADKLEEYRGRDDIRVIALVEPDVVSVRVYRRDPNGIWSIEKYDELADTIDLPEIGTHLPLSEIYDTLTPKQRPELRMADHTTDAATR</sequence>
<dbReference type="EMBL" id="JAJUWU010000004">
    <property type="protein sequence ID" value="MCE7027351.1"/>
    <property type="molecule type" value="Genomic_DNA"/>
</dbReference>
<dbReference type="PANTHER" id="PTHR36558:SF1">
    <property type="entry name" value="RESTRICTION ENDONUCLEASE DOMAIN-CONTAINING PROTEIN-RELATED"/>
    <property type="match status" value="1"/>
</dbReference>
<keyword evidence="2" id="KW-0378">Hydrolase</keyword>
<evidence type="ECO:0000313" key="2">
    <source>
        <dbReference type="EMBL" id="MCE7027351.1"/>
    </source>
</evidence>
<protein>
    <submittedName>
        <fullName evidence="2">Uma2 family endonuclease</fullName>
    </submittedName>
</protein>